<dbReference type="AlphaFoldDB" id="A0A9W8DZH4"/>
<keyword evidence="3" id="KW-1185">Reference proteome</keyword>
<comment type="caution">
    <text evidence="2">The sequence shown here is derived from an EMBL/GenBank/DDBJ whole genome shotgun (WGS) entry which is preliminary data.</text>
</comment>
<feature type="compositionally biased region" description="Acidic residues" evidence="1">
    <location>
        <begin position="17"/>
        <end position="27"/>
    </location>
</feature>
<evidence type="ECO:0000313" key="2">
    <source>
        <dbReference type="EMBL" id="KAJ1955213.1"/>
    </source>
</evidence>
<sequence>MNRNHQTWYIDKSSESDSSDSDDEDSSSSDSDTETKSLYKELIGKAAVVEQPNTSEENPMLEKKVDELAQQV</sequence>
<gene>
    <name evidence="2" type="ORF">IWQ62_005581</name>
</gene>
<accession>A0A9W8DZH4</accession>
<dbReference type="Proteomes" id="UP001150925">
    <property type="component" value="Unassembled WGS sequence"/>
</dbReference>
<name>A0A9W8DZH4_9FUNG</name>
<feature type="compositionally biased region" description="Basic and acidic residues" evidence="1">
    <location>
        <begin position="33"/>
        <end position="43"/>
    </location>
</feature>
<feature type="compositionally biased region" description="Basic and acidic residues" evidence="1">
    <location>
        <begin position="60"/>
        <end position="72"/>
    </location>
</feature>
<organism evidence="2 3">
    <name type="scientific">Dispira parvispora</name>
    <dbReference type="NCBI Taxonomy" id="1520584"/>
    <lineage>
        <taxon>Eukaryota</taxon>
        <taxon>Fungi</taxon>
        <taxon>Fungi incertae sedis</taxon>
        <taxon>Zoopagomycota</taxon>
        <taxon>Kickxellomycotina</taxon>
        <taxon>Dimargaritomycetes</taxon>
        <taxon>Dimargaritales</taxon>
        <taxon>Dimargaritaceae</taxon>
        <taxon>Dispira</taxon>
    </lineage>
</organism>
<feature type="region of interest" description="Disordered" evidence="1">
    <location>
        <begin position="1"/>
        <end position="72"/>
    </location>
</feature>
<dbReference type="EMBL" id="JANBPY010002388">
    <property type="protein sequence ID" value="KAJ1955213.1"/>
    <property type="molecule type" value="Genomic_DNA"/>
</dbReference>
<proteinExistence type="predicted"/>
<evidence type="ECO:0000256" key="1">
    <source>
        <dbReference type="SAM" id="MobiDB-lite"/>
    </source>
</evidence>
<reference evidence="2" key="1">
    <citation type="submission" date="2022-07" db="EMBL/GenBank/DDBJ databases">
        <title>Phylogenomic reconstructions and comparative analyses of Kickxellomycotina fungi.</title>
        <authorList>
            <person name="Reynolds N.K."/>
            <person name="Stajich J.E."/>
            <person name="Barry K."/>
            <person name="Grigoriev I.V."/>
            <person name="Crous P."/>
            <person name="Smith M.E."/>
        </authorList>
    </citation>
    <scope>NUCLEOTIDE SEQUENCE</scope>
    <source>
        <strain evidence="2">RSA 1196</strain>
    </source>
</reference>
<protein>
    <submittedName>
        <fullName evidence="2">Uncharacterized protein</fullName>
    </submittedName>
</protein>
<evidence type="ECO:0000313" key="3">
    <source>
        <dbReference type="Proteomes" id="UP001150925"/>
    </source>
</evidence>